<evidence type="ECO:0000313" key="5">
    <source>
        <dbReference type="EMBL" id="ADN14350.1"/>
    </source>
</evidence>
<dbReference type="AlphaFoldDB" id="E0UFW7"/>
<accession>E0UFW7</accession>
<keyword evidence="6" id="KW-1185">Reference proteome</keyword>
<organism evidence="5 6">
    <name type="scientific">Gloeothece verrucosa (strain PCC 7822)</name>
    <name type="common">Cyanothece sp. (strain PCC 7822)</name>
    <dbReference type="NCBI Taxonomy" id="497965"/>
    <lineage>
        <taxon>Bacteria</taxon>
        <taxon>Bacillati</taxon>
        <taxon>Cyanobacteriota</taxon>
        <taxon>Cyanophyceae</taxon>
        <taxon>Oscillatoriophycideae</taxon>
        <taxon>Chroococcales</taxon>
        <taxon>Aphanothecaceae</taxon>
        <taxon>Gloeothece</taxon>
        <taxon>Gloeothece verrucosa</taxon>
    </lineage>
</organism>
<dbReference type="HOGENOM" id="CLU_000445_69_8_3"/>
<dbReference type="EMBL" id="CP002198">
    <property type="protein sequence ID" value="ADN14350.1"/>
    <property type="molecule type" value="Genomic_DNA"/>
</dbReference>
<dbReference type="PANTHER" id="PTHR44591">
    <property type="entry name" value="STRESS RESPONSE REGULATOR PROTEIN 1"/>
    <property type="match status" value="1"/>
</dbReference>
<keyword evidence="1 3" id="KW-0597">Phosphoprotein</keyword>
<dbReference type="GO" id="GO:0000160">
    <property type="term" value="P:phosphorelay signal transduction system"/>
    <property type="evidence" value="ECO:0007669"/>
    <property type="project" value="UniProtKB-KW"/>
</dbReference>
<feature type="modified residue" description="4-aspartylphosphate" evidence="3">
    <location>
        <position position="60"/>
    </location>
</feature>
<dbReference type="SMART" id="SM00448">
    <property type="entry name" value="REC"/>
    <property type="match status" value="1"/>
</dbReference>
<dbReference type="Gene3D" id="3.40.50.2300">
    <property type="match status" value="1"/>
</dbReference>
<gene>
    <name evidence="5" type="ordered locus">Cyan7822_2375</name>
</gene>
<dbReference type="PROSITE" id="PS50110">
    <property type="entry name" value="RESPONSE_REGULATORY"/>
    <property type="match status" value="1"/>
</dbReference>
<sequence>MNNQTHSPKGKVLIADDDEDSRLLLNVLLSEEGWQVCEAKDGQETLSKVSQESPDILILDNRMPELSGTEVYQYLRQKNTNLAIILITAYPDLEQLAASLGITYFLNKPFNFSDLFDLMNLAYKSLNK</sequence>
<evidence type="ECO:0000256" key="2">
    <source>
        <dbReference type="ARBA" id="ARBA00023012"/>
    </source>
</evidence>
<dbReference type="STRING" id="497965.Cyan7822_2375"/>
<keyword evidence="2" id="KW-0902">Two-component regulatory system</keyword>
<dbReference type="eggNOG" id="COG0745">
    <property type="taxonomic scope" value="Bacteria"/>
</dbReference>
<evidence type="ECO:0000313" key="6">
    <source>
        <dbReference type="Proteomes" id="UP000008206"/>
    </source>
</evidence>
<dbReference type="InterPro" id="IPR050595">
    <property type="entry name" value="Bact_response_regulator"/>
</dbReference>
<proteinExistence type="predicted"/>
<dbReference type="SUPFAM" id="SSF52172">
    <property type="entry name" value="CheY-like"/>
    <property type="match status" value="1"/>
</dbReference>
<dbReference type="PANTHER" id="PTHR44591:SF14">
    <property type="entry name" value="PROTEIN PILG"/>
    <property type="match status" value="1"/>
</dbReference>
<feature type="domain" description="Response regulatory" evidence="4">
    <location>
        <begin position="11"/>
        <end position="123"/>
    </location>
</feature>
<protein>
    <submittedName>
        <fullName evidence="5">Response regulator receiver protein</fullName>
    </submittedName>
</protein>
<dbReference type="KEGG" id="cyj:Cyan7822_2375"/>
<dbReference type="CDD" id="cd00156">
    <property type="entry name" value="REC"/>
    <property type="match status" value="1"/>
</dbReference>
<dbReference type="Pfam" id="PF00072">
    <property type="entry name" value="Response_reg"/>
    <property type="match status" value="1"/>
</dbReference>
<dbReference type="Proteomes" id="UP000008206">
    <property type="component" value="Chromosome"/>
</dbReference>
<evidence type="ECO:0000259" key="4">
    <source>
        <dbReference type="PROSITE" id="PS50110"/>
    </source>
</evidence>
<dbReference type="InterPro" id="IPR011006">
    <property type="entry name" value="CheY-like_superfamily"/>
</dbReference>
<reference evidence="6" key="1">
    <citation type="journal article" date="2011" name="MBio">
        <title>Novel metabolic attributes of the genus Cyanothece, comprising a group of unicellular nitrogen-fixing Cyanobacteria.</title>
        <authorList>
            <person name="Bandyopadhyay A."/>
            <person name="Elvitigala T."/>
            <person name="Welsh E."/>
            <person name="Stockel J."/>
            <person name="Liberton M."/>
            <person name="Min H."/>
            <person name="Sherman L.A."/>
            <person name="Pakrasi H.B."/>
        </authorList>
    </citation>
    <scope>NUCLEOTIDE SEQUENCE [LARGE SCALE GENOMIC DNA]</scope>
    <source>
        <strain evidence="6">PCC 7822</strain>
    </source>
</reference>
<name>E0UFW7_GLOV7</name>
<evidence type="ECO:0000256" key="3">
    <source>
        <dbReference type="PROSITE-ProRule" id="PRU00169"/>
    </source>
</evidence>
<dbReference type="OrthoDB" id="9790669at2"/>
<dbReference type="RefSeq" id="WP_013322455.1">
    <property type="nucleotide sequence ID" value="NC_014501.1"/>
</dbReference>
<dbReference type="InterPro" id="IPR001789">
    <property type="entry name" value="Sig_transdc_resp-reg_receiver"/>
</dbReference>
<evidence type="ECO:0000256" key="1">
    <source>
        <dbReference type="ARBA" id="ARBA00022553"/>
    </source>
</evidence>